<protein>
    <submittedName>
        <fullName evidence="3">Thiamine pyrophosphate-binding protein</fullName>
    </submittedName>
</protein>
<dbReference type="InterPro" id="IPR012001">
    <property type="entry name" value="Thiamin_PyroP_enz_TPP-bd_dom"/>
</dbReference>
<evidence type="ECO:0000313" key="3">
    <source>
        <dbReference type="EMBL" id="MCV2866407.1"/>
    </source>
</evidence>
<organism evidence="3 4">
    <name type="scientific">Albidovulum sediminicola</name>
    <dbReference type="NCBI Taxonomy" id="2984331"/>
    <lineage>
        <taxon>Bacteria</taxon>
        <taxon>Pseudomonadati</taxon>
        <taxon>Pseudomonadota</taxon>
        <taxon>Alphaproteobacteria</taxon>
        <taxon>Rhodobacterales</taxon>
        <taxon>Paracoccaceae</taxon>
        <taxon>Albidovulum</taxon>
    </lineage>
</organism>
<dbReference type="InterPro" id="IPR045229">
    <property type="entry name" value="TPP_enz"/>
</dbReference>
<dbReference type="Proteomes" id="UP001652503">
    <property type="component" value="Unassembled WGS sequence"/>
</dbReference>
<accession>A0ABT2Z5Y1</accession>
<evidence type="ECO:0000313" key="4">
    <source>
        <dbReference type="Proteomes" id="UP001652503"/>
    </source>
</evidence>
<dbReference type="Pfam" id="PF02776">
    <property type="entry name" value="TPP_enzyme_N"/>
    <property type="match status" value="1"/>
</dbReference>
<reference evidence="3 4" key="1">
    <citation type="submission" date="2022-10" db="EMBL/GenBank/DDBJ databases">
        <title>Defluviimonas sp. nov., isolated from ocean surface water.</title>
        <authorList>
            <person name="He W."/>
            <person name="Wang L."/>
            <person name="Zhang D.-F."/>
        </authorList>
    </citation>
    <scope>NUCLEOTIDE SEQUENCE [LARGE SCALE GENOMIC DNA]</scope>
    <source>
        <strain evidence="3 4">WL0075</strain>
    </source>
</reference>
<dbReference type="InterPro" id="IPR029061">
    <property type="entry name" value="THDP-binding"/>
</dbReference>
<dbReference type="SUPFAM" id="SSF52518">
    <property type="entry name" value="Thiamin diphosphate-binding fold (THDP-binding)"/>
    <property type="match status" value="1"/>
</dbReference>
<dbReference type="RefSeq" id="WP_263722941.1">
    <property type="nucleotide sequence ID" value="NZ_JAOWLA010000018.1"/>
</dbReference>
<evidence type="ECO:0000259" key="2">
    <source>
        <dbReference type="Pfam" id="PF02776"/>
    </source>
</evidence>
<comment type="similarity">
    <text evidence="1">Belongs to the TPP enzyme family.</text>
</comment>
<feature type="domain" description="Thiamine pyrophosphate enzyme N-terminal TPP-binding" evidence="2">
    <location>
        <begin position="9"/>
        <end position="118"/>
    </location>
</feature>
<proteinExistence type="inferred from homology"/>
<evidence type="ECO:0000256" key="1">
    <source>
        <dbReference type="ARBA" id="ARBA00007812"/>
    </source>
</evidence>
<dbReference type="EMBL" id="JAOWLA010000018">
    <property type="protein sequence ID" value="MCV2866407.1"/>
    <property type="molecule type" value="Genomic_DNA"/>
</dbReference>
<dbReference type="PANTHER" id="PTHR18968:SF13">
    <property type="entry name" value="ACETOLACTATE SYNTHASE CATALYTIC SUBUNIT, MITOCHONDRIAL"/>
    <property type="match status" value="1"/>
</dbReference>
<dbReference type="PANTHER" id="PTHR18968">
    <property type="entry name" value="THIAMINE PYROPHOSPHATE ENZYMES"/>
    <property type="match status" value="1"/>
</dbReference>
<comment type="caution">
    <text evidence="3">The sequence shown here is derived from an EMBL/GenBank/DDBJ whole genome shotgun (WGS) entry which is preliminary data.</text>
</comment>
<dbReference type="Gene3D" id="3.40.50.970">
    <property type="match status" value="1"/>
</dbReference>
<name>A0ABT2Z5Y1_9RHOB</name>
<dbReference type="CDD" id="cd07035">
    <property type="entry name" value="TPP_PYR_POX_like"/>
    <property type="match status" value="1"/>
</dbReference>
<keyword evidence="4" id="KW-1185">Reference proteome</keyword>
<gene>
    <name evidence="3" type="ORF">OE647_16950</name>
</gene>
<sequence>MTETKMPTYQSLARSLSEHSVSTLFGLMGDANLFMVDDFVRRWGGRFVPAAHEGSSILMALAYAYVSGQVGVATVTHGPALTNCVTALAEGARGHLPMVLLAGDTPVSNPRHIQAIDQREVVKATGAGFEQVRAGP</sequence>